<feature type="transmembrane region" description="Helical" evidence="7">
    <location>
        <begin position="7"/>
        <end position="24"/>
    </location>
</feature>
<comment type="subcellular location">
    <subcellularLocation>
        <location evidence="1 7">Cell membrane</location>
        <topology evidence="1 7">Multi-pass membrane protein</topology>
    </subcellularLocation>
</comment>
<dbReference type="InterPro" id="IPR000515">
    <property type="entry name" value="MetI-like"/>
</dbReference>
<dbReference type="PANTHER" id="PTHR30151:SF20">
    <property type="entry name" value="ABC TRANSPORTER PERMEASE PROTEIN HI_0355-RELATED"/>
    <property type="match status" value="1"/>
</dbReference>
<keyword evidence="10" id="KW-1185">Reference proteome</keyword>
<evidence type="ECO:0000256" key="5">
    <source>
        <dbReference type="ARBA" id="ARBA00022989"/>
    </source>
</evidence>
<reference evidence="9 10" key="1">
    <citation type="submission" date="2023-04" db="EMBL/GenBank/DDBJ databases">
        <title>Marinoamorphus aggregata gen. nov., sp. Nov., isolate from tissue of brittle star Ophioplocus japonicus.</title>
        <authorList>
            <person name="Kawano K."/>
            <person name="Sawayama S."/>
            <person name="Nakagawa S."/>
        </authorList>
    </citation>
    <scope>NUCLEOTIDE SEQUENCE [LARGE SCALE GENOMIC DNA]</scope>
    <source>
        <strain evidence="9 10">NKW23</strain>
    </source>
</reference>
<proteinExistence type="inferred from homology"/>
<evidence type="ECO:0000256" key="7">
    <source>
        <dbReference type="RuleBase" id="RU363032"/>
    </source>
</evidence>
<keyword evidence="2 7" id="KW-0813">Transport</keyword>
<keyword evidence="6 7" id="KW-0472">Membrane</keyword>
<keyword evidence="5 7" id="KW-1133">Transmembrane helix</keyword>
<gene>
    <name evidence="9" type="ORF">LNKW23_42640</name>
</gene>
<accession>A0ABQ6LSJ2</accession>
<dbReference type="Gene3D" id="1.10.3720.10">
    <property type="entry name" value="MetI-like"/>
    <property type="match status" value="1"/>
</dbReference>
<dbReference type="PROSITE" id="PS50928">
    <property type="entry name" value="ABC_TM1"/>
    <property type="match status" value="1"/>
</dbReference>
<evidence type="ECO:0000256" key="3">
    <source>
        <dbReference type="ARBA" id="ARBA00022475"/>
    </source>
</evidence>
<feature type="transmembrane region" description="Helical" evidence="7">
    <location>
        <begin position="217"/>
        <end position="244"/>
    </location>
</feature>
<dbReference type="PANTHER" id="PTHR30151">
    <property type="entry name" value="ALKANE SULFONATE ABC TRANSPORTER-RELATED, MEMBRANE SUBUNIT"/>
    <property type="match status" value="1"/>
</dbReference>
<evidence type="ECO:0000313" key="9">
    <source>
        <dbReference type="EMBL" id="GMG85048.1"/>
    </source>
</evidence>
<dbReference type="InterPro" id="IPR035906">
    <property type="entry name" value="MetI-like_sf"/>
</dbReference>
<sequence>MTLLSRYLWATAGLSGFVVVWWLATVMTDLPAYLLPSPGAALAEIWEPSYNWGTHIWATTQEIFGGYVLAVVIGVGLAVLFSWLPALNAALMPLLVVLNMVPKVAMAPLFIVWLGFGIVPNMVIAFTICFFPILLTTYRGLLEVEPDLINLVKSLKANRWQIFLKIQLPGSLPYLFSGMKVAAVLAVAGAIVGEFIASQKGLGYFLLAQQNALNTSAMMMALAFITLIGVALYGLVLGLEYLVVTRKGIGK</sequence>
<evidence type="ECO:0000256" key="1">
    <source>
        <dbReference type="ARBA" id="ARBA00004651"/>
    </source>
</evidence>
<keyword evidence="3" id="KW-1003">Cell membrane</keyword>
<evidence type="ECO:0000256" key="4">
    <source>
        <dbReference type="ARBA" id="ARBA00022692"/>
    </source>
</evidence>
<feature type="transmembrane region" description="Helical" evidence="7">
    <location>
        <begin position="122"/>
        <end position="141"/>
    </location>
</feature>
<evidence type="ECO:0000256" key="2">
    <source>
        <dbReference type="ARBA" id="ARBA00022448"/>
    </source>
</evidence>
<feature type="transmembrane region" description="Helical" evidence="7">
    <location>
        <begin position="64"/>
        <end position="84"/>
    </location>
</feature>
<feature type="transmembrane region" description="Helical" evidence="7">
    <location>
        <begin position="174"/>
        <end position="197"/>
    </location>
</feature>
<protein>
    <submittedName>
        <fullName evidence="9">ABC transporter permease</fullName>
    </submittedName>
</protein>
<dbReference type="SUPFAM" id="SSF161098">
    <property type="entry name" value="MetI-like"/>
    <property type="match status" value="1"/>
</dbReference>
<keyword evidence="4 7" id="KW-0812">Transmembrane</keyword>
<dbReference type="CDD" id="cd06261">
    <property type="entry name" value="TM_PBP2"/>
    <property type="match status" value="1"/>
</dbReference>
<organism evidence="9 10">
    <name type="scientific">Paralimibaculum aggregatum</name>
    <dbReference type="NCBI Taxonomy" id="3036245"/>
    <lineage>
        <taxon>Bacteria</taxon>
        <taxon>Pseudomonadati</taxon>
        <taxon>Pseudomonadota</taxon>
        <taxon>Alphaproteobacteria</taxon>
        <taxon>Rhodobacterales</taxon>
        <taxon>Paracoccaceae</taxon>
        <taxon>Paralimibaculum</taxon>
    </lineage>
</organism>
<evidence type="ECO:0000256" key="6">
    <source>
        <dbReference type="ARBA" id="ARBA00023136"/>
    </source>
</evidence>
<dbReference type="Pfam" id="PF00528">
    <property type="entry name" value="BPD_transp_1"/>
    <property type="match status" value="1"/>
</dbReference>
<evidence type="ECO:0000259" key="8">
    <source>
        <dbReference type="PROSITE" id="PS50928"/>
    </source>
</evidence>
<feature type="transmembrane region" description="Helical" evidence="7">
    <location>
        <begin position="91"/>
        <end position="116"/>
    </location>
</feature>
<comment type="similarity">
    <text evidence="7">Belongs to the binding-protein-dependent transport system permease family.</text>
</comment>
<dbReference type="EMBL" id="BSYI01000049">
    <property type="protein sequence ID" value="GMG85048.1"/>
    <property type="molecule type" value="Genomic_DNA"/>
</dbReference>
<comment type="caution">
    <text evidence="9">The sequence shown here is derived from an EMBL/GenBank/DDBJ whole genome shotgun (WGS) entry which is preliminary data.</text>
</comment>
<name>A0ABQ6LSJ2_9RHOB</name>
<dbReference type="Proteomes" id="UP001239909">
    <property type="component" value="Unassembled WGS sequence"/>
</dbReference>
<evidence type="ECO:0000313" key="10">
    <source>
        <dbReference type="Proteomes" id="UP001239909"/>
    </source>
</evidence>
<dbReference type="RefSeq" id="WP_285674271.1">
    <property type="nucleotide sequence ID" value="NZ_BSYI01000049.1"/>
</dbReference>
<feature type="domain" description="ABC transmembrane type-1" evidence="8">
    <location>
        <begin position="56"/>
        <end position="237"/>
    </location>
</feature>